<feature type="transmembrane region" description="Helical" evidence="6">
    <location>
        <begin position="135"/>
        <end position="152"/>
    </location>
</feature>
<keyword evidence="5 6" id="KW-0472">Membrane</keyword>
<evidence type="ECO:0000256" key="4">
    <source>
        <dbReference type="ARBA" id="ARBA00022989"/>
    </source>
</evidence>
<keyword evidence="3 6" id="KW-0812">Transmembrane</keyword>
<evidence type="ECO:0008006" key="9">
    <source>
        <dbReference type="Google" id="ProtNLM"/>
    </source>
</evidence>
<dbReference type="PANTHER" id="PTHR30238">
    <property type="entry name" value="MEMBRANE BOUND PREDICTED REDOX MODULATOR"/>
    <property type="match status" value="1"/>
</dbReference>
<evidence type="ECO:0000313" key="7">
    <source>
        <dbReference type="EMBL" id="MCS5737352.1"/>
    </source>
</evidence>
<feature type="transmembrane region" description="Helical" evidence="6">
    <location>
        <begin position="50"/>
        <end position="73"/>
    </location>
</feature>
<name>A0ABT2HBW2_9MICO</name>
<protein>
    <recommendedName>
        <fullName evidence="9">DUF475 domain-containing protein</fullName>
    </recommendedName>
</protein>
<feature type="transmembrane region" description="Helical" evidence="6">
    <location>
        <begin position="23"/>
        <end position="41"/>
    </location>
</feature>
<reference evidence="7" key="1">
    <citation type="submission" date="2022-08" db="EMBL/GenBank/DDBJ databases">
        <authorList>
            <person name="Deng Y."/>
            <person name="Han X.-F."/>
            <person name="Zhang Y.-Q."/>
        </authorList>
    </citation>
    <scope>NUCLEOTIDE SEQUENCE</scope>
    <source>
        <strain evidence="7">CPCC 203386</strain>
    </source>
</reference>
<evidence type="ECO:0000256" key="6">
    <source>
        <dbReference type="SAM" id="Phobius"/>
    </source>
</evidence>
<accession>A0ABT2HBW2</accession>
<dbReference type="PANTHER" id="PTHR30238:SF0">
    <property type="entry name" value="THYLAKOID MEMBRANE PROTEIN TERC, CHLOROPLASTIC"/>
    <property type="match status" value="1"/>
</dbReference>
<evidence type="ECO:0000256" key="3">
    <source>
        <dbReference type="ARBA" id="ARBA00022692"/>
    </source>
</evidence>
<dbReference type="RefSeq" id="WP_407933094.1">
    <property type="nucleotide sequence ID" value="NZ_JANLCJ010000626.1"/>
</dbReference>
<comment type="caution">
    <text evidence="7">The sequence shown here is derived from an EMBL/GenBank/DDBJ whole genome shotgun (WGS) entry which is preliminary data.</text>
</comment>
<dbReference type="InterPro" id="IPR005496">
    <property type="entry name" value="Integral_membrane_TerC"/>
</dbReference>
<feature type="non-terminal residue" evidence="7">
    <location>
        <position position="190"/>
    </location>
</feature>
<feature type="transmembrane region" description="Helical" evidence="6">
    <location>
        <begin position="172"/>
        <end position="189"/>
    </location>
</feature>
<gene>
    <name evidence="7" type="ORF">N1032_26835</name>
</gene>
<feature type="transmembrane region" description="Helical" evidence="6">
    <location>
        <begin position="79"/>
        <end position="103"/>
    </location>
</feature>
<evidence type="ECO:0000256" key="2">
    <source>
        <dbReference type="ARBA" id="ARBA00007511"/>
    </source>
</evidence>
<evidence type="ECO:0000256" key="5">
    <source>
        <dbReference type="ARBA" id="ARBA00023136"/>
    </source>
</evidence>
<evidence type="ECO:0000313" key="8">
    <source>
        <dbReference type="Proteomes" id="UP001165586"/>
    </source>
</evidence>
<dbReference type="EMBL" id="JANLCJ010000626">
    <property type="protein sequence ID" value="MCS5737352.1"/>
    <property type="molecule type" value="Genomic_DNA"/>
</dbReference>
<organism evidence="7 8">
    <name type="scientific">Herbiconiux daphne</name>
    <dbReference type="NCBI Taxonomy" id="2970914"/>
    <lineage>
        <taxon>Bacteria</taxon>
        <taxon>Bacillati</taxon>
        <taxon>Actinomycetota</taxon>
        <taxon>Actinomycetes</taxon>
        <taxon>Micrococcales</taxon>
        <taxon>Microbacteriaceae</taxon>
        <taxon>Herbiconiux</taxon>
    </lineage>
</organism>
<evidence type="ECO:0000256" key="1">
    <source>
        <dbReference type="ARBA" id="ARBA00004141"/>
    </source>
</evidence>
<comment type="similarity">
    <text evidence="2">Belongs to the TerC family.</text>
</comment>
<keyword evidence="4 6" id="KW-1133">Transmembrane helix</keyword>
<keyword evidence="8" id="KW-1185">Reference proteome</keyword>
<dbReference type="Pfam" id="PF03741">
    <property type="entry name" value="TerC"/>
    <property type="match status" value="1"/>
</dbReference>
<feature type="non-terminal residue" evidence="7">
    <location>
        <position position="1"/>
    </location>
</feature>
<dbReference type="Proteomes" id="UP001165586">
    <property type="component" value="Unassembled WGS sequence"/>
</dbReference>
<sequence>CVYAIYGSTGASEYFAGYALEKALSMDNLMVFMAIFSYFGVKSAKDQHKVLLWGIAGAIIFRGIFVTVGGSLFNAGSDITILGLYIPGEVIHILVSTLFGLIVGYSGVMMLQSNEAEGEEDDYSDKWYNKLAKKYFPTAGVLVFCGITIELSDVMFSFDSVPTVIAVTKEPMIVYAAMLSAILGLRALFF</sequence>
<comment type="subcellular location">
    <subcellularLocation>
        <location evidence="1">Membrane</location>
        <topology evidence="1">Multi-pass membrane protein</topology>
    </subcellularLocation>
</comment>
<proteinExistence type="inferred from homology"/>